<accession>A0A8B0LPY0</accession>
<name>A0A8B0LPY0_9VIRU</name>
<sequence length="139" mass="15544">MTKSDWMTATEIENALKTGIKNAKNAFENGIDNCRRDPIKTAIAAITSGKWEKNFKDSSEKWEKNLSKISLEDWKKATIAGASRYADNAADIGSEEWGKYYTSAKSTIEAASSELIASKQEKADFIKFYEAMSKLKNID</sequence>
<reference evidence="1" key="2">
    <citation type="submission" date="2021-01" db="EMBL/GenBank/DDBJ databases">
        <authorList>
            <person name="Rahlff J."/>
        </authorList>
    </citation>
    <scope>NUCLEOTIDE SEQUENCE</scope>
</reference>
<organism evidence="1">
    <name type="scientific">uncultured archaeal virus</name>
    <dbReference type="NCBI Taxonomy" id="1960247"/>
    <lineage>
        <taxon>Viruses</taxon>
        <taxon>environmental samples</taxon>
    </lineage>
</organism>
<protein>
    <submittedName>
        <fullName evidence="1">Uncharacterized protein</fullName>
    </submittedName>
</protein>
<dbReference type="EMBL" id="MW522970">
    <property type="protein sequence ID" value="QTW05498.1"/>
    <property type="molecule type" value="Genomic_DNA"/>
</dbReference>
<proteinExistence type="predicted"/>
<evidence type="ECO:0000313" key="1">
    <source>
        <dbReference type="EMBL" id="QTW05498.1"/>
    </source>
</evidence>
<reference evidence="1" key="1">
    <citation type="journal article" date="2021" name="Nat. Commun.">
        <title>Lytic archaeal viruses infect abundant primary producers in Earth's crust.</title>
        <authorList>
            <person name="Rahlff J."/>
            <person name="Turzynski V."/>
            <person name="Esser S.P."/>
            <person name="Monsees I."/>
            <person name="Bornemann T.L.V."/>
            <person name="Figueroa-Gonzalez P.A."/>
            <person name="Schulz F."/>
            <person name="Woyke T."/>
            <person name="Klingl A."/>
            <person name="Moraru C."/>
            <person name="Probst A.J."/>
        </authorList>
    </citation>
    <scope>NUCLEOTIDE SEQUENCE</scope>
</reference>